<dbReference type="AlphaFoldDB" id="A0A3G9IZ66"/>
<dbReference type="PROSITE" id="PS50928">
    <property type="entry name" value="ABC_TM1"/>
    <property type="match status" value="1"/>
</dbReference>
<dbReference type="Pfam" id="PF00528">
    <property type="entry name" value="BPD_transp_1"/>
    <property type="match status" value="1"/>
</dbReference>
<dbReference type="OrthoDB" id="8404154at2"/>
<evidence type="ECO:0000259" key="9">
    <source>
        <dbReference type="PROSITE" id="PS50928"/>
    </source>
</evidence>
<evidence type="ECO:0000256" key="2">
    <source>
        <dbReference type="ARBA" id="ARBA00007069"/>
    </source>
</evidence>
<evidence type="ECO:0000256" key="3">
    <source>
        <dbReference type="ARBA" id="ARBA00022448"/>
    </source>
</evidence>
<accession>A0A3G9IZ66</accession>
<evidence type="ECO:0000256" key="8">
    <source>
        <dbReference type="RuleBase" id="RU363032"/>
    </source>
</evidence>
<dbReference type="EMBL" id="AP019307">
    <property type="protein sequence ID" value="BBH16484.1"/>
    <property type="molecule type" value="Genomic_DNA"/>
</dbReference>
<dbReference type="Proteomes" id="UP000271573">
    <property type="component" value="Chromosome"/>
</dbReference>
<keyword evidence="7 8" id="KW-0472">Membrane</keyword>
<evidence type="ECO:0000313" key="10">
    <source>
        <dbReference type="EMBL" id="BBH16484.1"/>
    </source>
</evidence>
<keyword evidence="11" id="KW-1185">Reference proteome</keyword>
<sequence length="331" mass="35046">MAITHAVGERPSSVAPRQLLRSVGGPWLGTVPFWAIYAVFFILPTGALLWLAFRQDAIKGTPAIPATTCGGILGCTPSPAVPGVPGQSAGFTLHYVDQALHGAFHDGLMNSLELSAVTAIIAAIAGVVLAWAVVSGSGWFKQLVLSASAVLANFGGVPLAFLFIATLDSSGGMLTHWLHGIGINLNFDLYSVHGVELVYLYFMVPLMVLVIAPAIEGLRPQWQEAAESLGAKTWHYWRYVAGPVLFPSFIGSVALLFCSAFSAYATAAALTAGTLVLTPLQIKNELSGNVLAGPDTQHIAAALALIMVLVVIPLTVVYQLMERRTAKWLDK</sequence>
<feature type="domain" description="ABC transmembrane type-1" evidence="9">
    <location>
        <begin position="108"/>
        <end position="318"/>
    </location>
</feature>
<evidence type="ECO:0000256" key="7">
    <source>
        <dbReference type="ARBA" id="ARBA00023136"/>
    </source>
</evidence>
<feature type="transmembrane region" description="Helical" evidence="8">
    <location>
        <begin position="302"/>
        <end position="321"/>
    </location>
</feature>
<proteinExistence type="inferred from homology"/>
<dbReference type="GO" id="GO:0055085">
    <property type="term" value="P:transmembrane transport"/>
    <property type="evidence" value="ECO:0007669"/>
    <property type="project" value="InterPro"/>
</dbReference>
<comment type="subcellular location">
    <subcellularLocation>
        <location evidence="1 8">Cell membrane</location>
        <topology evidence="1 8">Multi-pass membrane protein</topology>
    </subcellularLocation>
</comment>
<evidence type="ECO:0000256" key="5">
    <source>
        <dbReference type="ARBA" id="ARBA00022692"/>
    </source>
</evidence>
<comment type="similarity">
    <text evidence="2">Belongs to the binding-protein-dependent transport system permease family. CysTW subfamily.</text>
</comment>
<organism evidence="10 11">
    <name type="scientific">Nocardioides baekrokdamisoli</name>
    <dbReference type="NCBI Taxonomy" id="1804624"/>
    <lineage>
        <taxon>Bacteria</taxon>
        <taxon>Bacillati</taxon>
        <taxon>Actinomycetota</taxon>
        <taxon>Actinomycetes</taxon>
        <taxon>Propionibacteriales</taxon>
        <taxon>Nocardioidaceae</taxon>
        <taxon>Nocardioides</taxon>
    </lineage>
</organism>
<keyword evidence="5 8" id="KW-0812">Transmembrane</keyword>
<gene>
    <name evidence="10" type="ORF">Back2_07710</name>
</gene>
<dbReference type="SUPFAM" id="SSF161098">
    <property type="entry name" value="MetI-like"/>
    <property type="match status" value="1"/>
</dbReference>
<dbReference type="Gene3D" id="1.10.3720.10">
    <property type="entry name" value="MetI-like"/>
    <property type="match status" value="1"/>
</dbReference>
<reference evidence="10 11" key="1">
    <citation type="submission" date="2018-11" db="EMBL/GenBank/DDBJ databases">
        <title>Complete genome sequence of Nocardioides baekrokdamisoli strain KCTC 39748.</title>
        <authorList>
            <person name="Kang S.W."/>
            <person name="Lee K.C."/>
            <person name="Kim K.K."/>
            <person name="Kim J.S."/>
            <person name="Kim D.S."/>
            <person name="Ko S.H."/>
            <person name="Yang S.H."/>
            <person name="Shin Y.K."/>
            <person name="Lee J.S."/>
        </authorList>
    </citation>
    <scope>NUCLEOTIDE SEQUENCE [LARGE SCALE GENOMIC DNA]</scope>
    <source>
        <strain evidence="10 11">KCTC 39748</strain>
    </source>
</reference>
<feature type="transmembrane region" description="Helical" evidence="8">
    <location>
        <begin position="197"/>
        <end position="216"/>
    </location>
</feature>
<keyword evidence="3 8" id="KW-0813">Transport</keyword>
<feature type="transmembrane region" description="Helical" evidence="8">
    <location>
        <begin position="146"/>
        <end position="167"/>
    </location>
</feature>
<evidence type="ECO:0000256" key="4">
    <source>
        <dbReference type="ARBA" id="ARBA00022475"/>
    </source>
</evidence>
<feature type="transmembrane region" description="Helical" evidence="8">
    <location>
        <begin position="114"/>
        <end position="134"/>
    </location>
</feature>
<evidence type="ECO:0000256" key="6">
    <source>
        <dbReference type="ARBA" id="ARBA00022989"/>
    </source>
</evidence>
<protein>
    <submittedName>
        <fullName evidence="10">ABC transporter permease</fullName>
    </submittedName>
</protein>
<dbReference type="GO" id="GO:0005886">
    <property type="term" value="C:plasma membrane"/>
    <property type="evidence" value="ECO:0007669"/>
    <property type="project" value="UniProtKB-SubCell"/>
</dbReference>
<keyword evidence="6 8" id="KW-1133">Transmembrane helix</keyword>
<evidence type="ECO:0000313" key="11">
    <source>
        <dbReference type="Proteomes" id="UP000271573"/>
    </source>
</evidence>
<dbReference type="KEGG" id="nbe:Back2_07710"/>
<dbReference type="InterPro" id="IPR000515">
    <property type="entry name" value="MetI-like"/>
</dbReference>
<feature type="transmembrane region" description="Helical" evidence="8">
    <location>
        <begin position="236"/>
        <end position="257"/>
    </location>
</feature>
<dbReference type="PANTHER" id="PTHR42929:SF1">
    <property type="entry name" value="INNER MEMBRANE ABC TRANSPORTER PERMEASE PROTEIN YDCU-RELATED"/>
    <property type="match status" value="1"/>
</dbReference>
<dbReference type="RefSeq" id="WP_125566919.1">
    <property type="nucleotide sequence ID" value="NZ_AP019307.1"/>
</dbReference>
<keyword evidence="4" id="KW-1003">Cell membrane</keyword>
<dbReference type="InterPro" id="IPR035906">
    <property type="entry name" value="MetI-like_sf"/>
</dbReference>
<evidence type="ECO:0000256" key="1">
    <source>
        <dbReference type="ARBA" id="ARBA00004651"/>
    </source>
</evidence>
<name>A0A3G9IZ66_9ACTN</name>
<feature type="transmembrane region" description="Helical" evidence="8">
    <location>
        <begin position="34"/>
        <end position="53"/>
    </location>
</feature>
<dbReference type="PANTHER" id="PTHR42929">
    <property type="entry name" value="INNER MEMBRANE ABC TRANSPORTER PERMEASE PROTEIN YDCU-RELATED-RELATED"/>
    <property type="match status" value="1"/>
</dbReference>